<keyword evidence="2" id="KW-0732">Signal</keyword>
<feature type="compositionally biased region" description="Polar residues" evidence="1">
    <location>
        <begin position="405"/>
        <end position="423"/>
    </location>
</feature>
<evidence type="ECO:0000256" key="1">
    <source>
        <dbReference type="SAM" id="MobiDB-lite"/>
    </source>
</evidence>
<keyword evidence="5" id="KW-1185">Reference proteome</keyword>
<dbReference type="EMBL" id="AP022565">
    <property type="protein sequence ID" value="BBX28245.1"/>
    <property type="molecule type" value="Genomic_DNA"/>
</dbReference>
<name>A0A6N4UWD3_9MYCO</name>
<dbReference type="Gene3D" id="3.40.50.1820">
    <property type="entry name" value="alpha/beta hydrolase"/>
    <property type="match status" value="1"/>
</dbReference>
<sequence length="487" mass="51830">MRGRASIGKRWLAASAAVAVTAATTFGATAHDAADSNETYSTAVQLAGTTLGVGGTTEGWGLSIPFNFNGTIMPEGDLYWGVAYPGMFLVDIPVISDLPVLSDLPYWPQSMGSSVDKGVAALGKAVAKMPPDEKTTIIGMSQGAMVVENVRADMADDPNYVQNAQNYEFILLGNPYRPAGGIATRLTGFMDAPIFNLLDFSRERPASTDSPFKTTDYSNQYDPVSDFPAYFNPLALANAGVGFFFQHAIPGYFFDDPNAANRVETTVGNTTYVLLPQHLPLLYPMHVAASLVGMERFVDFMEPTLRVLVEMGYDRTADPSKVQPFSFFTPRSKIEAGLRQLPGAIAEGAEILAGKPYTPPAPPAPIVSGADPGAVARGVDASEVAAQGEATPREALRQVAARTVPGTTPVSTKDLSTEGTVASTPDAKPEAPARHAADKIRVRIEKAVDNKIGKNFKIGKGLNRADDERTAGADKPDRAGRVAKSRR</sequence>
<dbReference type="KEGG" id="malv:MALV_33700"/>
<evidence type="ECO:0000313" key="4">
    <source>
        <dbReference type="EMBL" id="BBX28245.1"/>
    </source>
</evidence>
<feature type="region of interest" description="Disordered" evidence="1">
    <location>
        <begin position="455"/>
        <end position="487"/>
    </location>
</feature>
<feature type="compositionally biased region" description="Basic and acidic residues" evidence="1">
    <location>
        <begin position="463"/>
        <end position="480"/>
    </location>
</feature>
<accession>A0A6N4UWD3</accession>
<organism evidence="4 5">
    <name type="scientific">Mycolicibacterium alvei</name>
    <dbReference type="NCBI Taxonomy" id="67081"/>
    <lineage>
        <taxon>Bacteria</taxon>
        <taxon>Bacillati</taxon>
        <taxon>Actinomycetota</taxon>
        <taxon>Actinomycetes</taxon>
        <taxon>Mycobacteriales</taxon>
        <taxon>Mycobacteriaceae</taxon>
        <taxon>Mycolicibacterium</taxon>
    </lineage>
</organism>
<evidence type="ECO:0000313" key="5">
    <source>
        <dbReference type="Proteomes" id="UP000466906"/>
    </source>
</evidence>
<feature type="compositionally biased region" description="Basic and acidic residues" evidence="1">
    <location>
        <begin position="427"/>
        <end position="438"/>
    </location>
</feature>
<dbReference type="InterPro" id="IPR029058">
    <property type="entry name" value="AB_hydrolase_fold"/>
</dbReference>
<evidence type="ECO:0000256" key="2">
    <source>
        <dbReference type="SAM" id="SignalP"/>
    </source>
</evidence>
<reference evidence="4 5" key="1">
    <citation type="journal article" date="2019" name="Emerg. Microbes Infect.">
        <title>Comprehensive subspecies identification of 175 nontuberculous mycobacteria species based on 7547 genomic profiles.</title>
        <authorList>
            <person name="Matsumoto Y."/>
            <person name="Kinjo T."/>
            <person name="Motooka D."/>
            <person name="Nabeya D."/>
            <person name="Jung N."/>
            <person name="Uechi K."/>
            <person name="Horii T."/>
            <person name="Iida T."/>
            <person name="Fujita J."/>
            <person name="Nakamura S."/>
        </authorList>
    </citation>
    <scope>NUCLEOTIDE SEQUENCE [LARGE SCALE GENOMIC DNA]</scope>
    <source>
        <strain evidence="4 5">JCM 12272</strain>
    </source>
</reference>
<dbReference type="SUPFAM" id="SSF53474">
    <property type="entry name" value="alpha/beta-Hydrolases"/>
    <property type="match status" value="1"/>
</dbReference>
<dbReference type="AlphaFoldDB" id="A0A6N4UWD3"/>
<proteinExistence type="predicted"/>
<feature type="domain" description="PE-PPE" evidence="3">
    <location>
        <begin position="104"/>
        <end position="314"/>
    </location>
</feature>
<dbReference type="Proteomes" id="UP000466906">
    <property type="component" value="Chromosome"/>
</dbReference>
<feature type="region of interest" description="Disordered" evidence="1">
    <location>
        <begin position="405"/>
        <end position="438"/>
    </location>
</feature>
<dbReference type="Pfam" id="PF08237">
    <property type="entry name" value="PE-PPE"/>
    <property type="match status" value="1"/>
</dbReference>
<gene>
    <name evidence="4" type="ORF">MALV_33700</name>
</gene>
<dbReference type="InterPro" id="IPR013228">
    <property type="entry name" value="PE-PPE_C"/>
</dbReference>
<protein>
    <recommendedName>
        <fullName evidence="3">PE-PPE domain-containing protein</fullName>
    </recommendedName>
</protein>
<feature type="signal peptide" evidence="2">
    <location>
        <begin position="1"/>
        <end position="30"/>
    </location>
</feature>
<evidence type="ECO:0000259" key="3">
    <source>
        <dbReference type="Pfam" id="PF08237"/>
    </source>
</evidence>
<feature type="chain" id="PRO_5039212801" description="PE-PPE domain-containing protein" evidence="2">
    <location>
        <begin position="31"/>
        <end position="487"/>
    </location>
</feature>